<organism evidence="1 2">
    <name type="scientific">Oryzomonas rubra</name>
    <dbReference type="NCBI Taxonomy" id="2509454"/>
    <lineage>
        <taxon>Bacteria</taxon>
        <taxon>Pseudomonadati</taxon>
        <taxon>Thermodesulfobacteriota</taxon>
        <taxon>Desulfuromonadia</taxon>
        <taxon>Geobacterales</taxon>
        <taxon>Geobacteraceae</taxon>
        <taxon>Oryzomonas</taxon>
    </lineage>
</organism>
<comment type="caution">
    <text evidence="1">The sequence shown here is derived from an EMBL/GenBank/DDBJ whole genome shotgun (WGS) entry which is preliminary data.</text>
</comment>
<sequence>MADQTILQRIFNDAGFSDFRWIDPSEIVVAQWVRMKCRFGCNEYGRNASCPPNTPDVDECRKFFHEFRLGVLFHIPMRLEDPEQRHDWSREVNRALLEVERQAFISGYHKAFLLFMDSCTLCRECAGSRDHCRNRKLARPSPEGMGVDVFATVAKFGYPLAVLPDYEQEMNRYAFLMIE</sequence>
<dbReference type="PIRSF" id="PIRSF018748">
    <property type="entry name" value="UCP018748"/>
    <property type="match status" value="1"/>
</dbReference>
<dbReference type="OrthoDB" id="5420534at2"/>
<proteinExistence type="predicted"/>
<name>A0A5A9XI70_9BACT</name>
<evidence type="ECO:0000313" key="2">
    <source>
        <dbReference type="Proteomes" id="UP000324298"/>
    </source>
</evidence>
<dbReference type="Proteomes" id="UP000324298">
    <property type="component" value="Unassembled WGS sequence"/>
</dbReference>
<evidence type="ECO:0000313" key="1">
    <source>
        <dbReference type="EMBL" id="KAA0891799.1"/>
    </source>
</evidence>
<dbReference type="AlphaFoldDB" id="A0A5A9XI70"/>
<dbReference type="Pfam" id="PF10050">
    <property type="entry name" value="DUF2284"/>
    <property type="match status" value="1"/>
</dbReference>
<gene>
    <name evidence="1" type="ORF">ET418_10210</name>
</gene>
<dbReference type="EMBL" id="SRSD01000005">
    <property type="protein sequence ID" value="KAA0891799.1"/>
    <property type="molecule type" value="Genomic_DNA"/>
</dbReference>
<protein>
    <submittedName>
        <fullName evidence="1">DUF2284 domain-containing protein</fullName>
    </submittedName>
</protein>
<accession>A0A5A9XI70</accession>
<reference evidence="1 2" key="1">
    <citation type="submission" date="2019-04" db="EMBL/GenBank/DDBJ databases">
        <title>Geobacter ruber sp. nov., ferric-reducing bacteria isolated from paddy soil.</title>
        <authorList>
            <person name="Xu Z."/>
            <person name="Masuda Y."/>
            <person name="Itoh H."/>
            <person name="Senoo K."/>
        </authorList>
    </citation>
    <scope>NUCLEOTIDE SEQUENCE [LARGE SCALE GENOMIC DNA]</scope>
    <source>
        <strain evidence="1 2">Red88</strain>
    </source>
</reference>
<dbReference type="RefSeq" id="WP_149307497.1">
    <property type="nucleotide sequence ID" value="NZ_SRSD01000005.1"/>
</dbReference>
<dbReference type="InterPro" id="IPR019271">
    <property type="entry name" value="DUF2284_metal-binding"/>
</dbReference>
<keyword evidence="2" id="KW-1185">Reference proteome</keyword>